<organism evidence="1 2">
    <name type="scientific">Opisthorchis viverrini</name>
    <name type="common">Southeast Asian liver fluke</name>
    <dbReference type="NCBI Taxonomy" id="6198"/>
    <lineage>
        <taxon>Eukaryota</taxon>
        <taxon>Metazoa</taxon>
        <taxon>Spiralia</taxon>
        <taxon>Lophotrochozoa</taxon>
        <taxon>Platyhelminthes</taxon>
        <taxon>Trematoda</taxon>
        <taxon>Digenea</taxon>
        <taxon>Opisthorchiida</taxon>
        <taxon>Opisthorchiata</taxon>
        <taxon>Opisthorchiidae</taxon>
        <taxon>Opisthorchis</taxon>
    </lineage>
</organism>
<proteinExistence type="predicted"/>
<dbReference type="InterPro" id="IPR014748">
    <property type="entry name" value="Enoyl-CoA_hydra_C"/>
</dbReference>
<gene>
    <name evidence="1" type="ORF">X801_00223</name>
</gene>
<reference evidence="1 2" key="1">
    <citation type="submission" date="2015-03" db="EMBL/GenBank/DDBJ databases">
        <title>Draft genome of the nematode, Opisthorchis viverrini.</title>
        <authorList>
            <person name="Mitreva M."/>
        </authorList>
    </citation>
    <scope>NUCLEOTIDE SEQUENCE [LARGE SCALE GENOMIC DNA]</scope>
    <source>
        <strain evidence="1">Khon Kaen</strain>
    </source>
</reference>
<accession>A0A1S8XBP7</accession>
<protein>
    <submittedName>
        <fullName evidence="1">Uncharacterized protein</fullName>
    </submittedName>
</protein>
<evidence type="ECO:0000313" key="2">
    <source>
        <dbReference type="Proteomes" id="UP000243686"/>
    </source>
</evidence>
<keyword evidence="2" id="KW-1185">Reference proteome</keyword>
<evidence type="ECO:0000313" key="1">
    <source>
        <dbReference type="EMBL" id="OON23853.1"/>
    </source>
</evidence>
<name>A0A1S8XBP7_OPIVI</name>
<dbReference type="AlphaFoldDB" id="A0A1S8XBP7"/>
<dbReference type="Proteomes" id="UP000243686">
    <property type="component" value="Unassembled WGS sequence"/>
</dbReference>
<dbReference type="EMBL" id="KV891480">
    <property type="protein sequence ID" value="OON23853.1"/>
    <property type="molecule type" value="Genomic_DNA"/>
</dbReference>
<dbReference type="Gene3D" id="1.10.12.10">
    <property type="entry name" value="Lyase 2-enoyl-coa Hydratase, Chain A, domain 2"/>
    <property type="match status" value="1"/>
</dbReference>
<sequence length="60" mass="7101">MSPLNWYKQLHYDHADLDLSEAYNVANQVMLNNLRLKDTQMGIQAFLNKQPIPDWTHEDD</sequence>